<protein>
    <submittedName>
        <fullName evidence="3">Endo alpha-1,4 polygalactosaminidase</fullName>
    </submittedName>
</protein>
<keyword evidence="4" id="KW-1185">Reference proteome</keyword>
<dbReference type="Pfam" id="PF03537">
    <property type="entry name" value="Glyco_hydro_114"/>
    <property type="match status" value="1"/>
</dbReference>
<dbReference type="InterPro" id="IPR017853">
    <property type="entry name" value="GH"/>
</dbReference>
<feature type="domain" description="Glycoside-hydrolase family GH114 TIM-barrel" evidence="2">
    <location>
        <begin position="60"/>
        <end position="274"/>
    </location>
</feature>
<organism evidence="3 4">
    <name type="scientific">Nocardia colli</name>
    <dbReference type="NCBI Taxonomy" id="2545717"/>
    <lineage>
        <taxon>Bacteria</taxon>
        <taxon>Bacillati</taxon>
        <taxon>Actinomycetota</taxon>
        <taxon>Actinomycetes</taxon>
        <taxon>Mycobacteriales</taxon>
        <taxon>Nocardiaceae</taxon>
        <taxon>Nocardia</taxon>
    </lineage>
</organism>
<evidence type="ECO:0000259" key="2">
    <source>
        <dbReference type="Pfam" id="PF03537"/>
    </source>
</evidence>
<evidence type="ECO:0000256" key="1">
    <source>
        <dbReference type="SAM" id="SignalP"/>
    </source>
</evidence>
<proteinExistence type="predicted"/>
<feature type="signal peptide" evidence="1">
    <location>
        <begin position="1"/>
        <end position="27"/>
    </location>
</feature>
<name>A0A5N0EC25_9NOCA</name>
<gene>
    <name evidence="3" type="ORF">F3087_29080</name>
</gene>
<dbReference type="RefSeq" id="WP_150405243.1">
    <property type="nucleotide sequence ID" value="NZ_VXLC01000015.1"/>
</dbReference>
<dbReference type="InterPro" id="IPR013785">
    <property type="entry name" value="Aldolase_TIM"/>
</dbReference>
<dbReference type="OrthoDB" id="319933at2"/>
<feature type="chain" id="PRO_5039566013" evidence="1">
    <location>
        <begin position="28"/>
        <end position="289"/>
    </location>
</feature>
<evidence type="ECO:0000313" key="4">
    <source>
        <dbReference type="Proteomes" id="UP000323876"/>
    </source>
</evidence>
<keyword evidence="1" id="KW-0732">Signal</keyword>
<comment type="caution">
    <text evidence="3">The sequence shown here is derived from an EMBL/GenBank/DDBJ whole genome shotgun (WGS) entry which is preliminary data.</text>
</comment>
<sequence>MIIRGFRRRCAAALAASAAVASLLTTACSGGGSEDAPSTSAGVPDGAPAGVTVPPVRAGFDYQLHTPYEPPAGVSVVARDHTAPPAAGIYNICYINAFQAQPGAEHEWDADLLLRDRTGAVVMDKEWGEAMLDVHTDAKRRRIAQKIITWIDDCAAKGYKAIDPDNYDSYTRVPEGLLTADDAKAFLALLAVRAHERGLAIGQKNAPQLAAARNEVGVDFAVVEECGQYNECGDYAAAFGSHMIVIEYTAQGMNRACQGWADKASIVRRDRNLVARGDQGYFHGTCGTT</sequence>
<reference evidence="3 4" key="1">
    <citation type="submission" date="2019-09" db="EMBL/GenBank/DDBJ databases">
        <authorList>
            <person name="Wang X."/>
        </authorList>
    </citation>
    <scope>NUCLEOTIDE SEQUENCE [LARGE SCALE GENOMIC DNA]</scope>
    <source>
        <strain evidence="3 4">CICC 11023</strain>
    </source>
</reference>
<dbReference type="InterPro" id="IPR004352">
    <property type="entry name" value="GH114_TIM-barrel"/>
</dbReference>
<dbReference type="Proteomes" id="UP000323876">
    <property type="component" value="Unassembled WGS sequence"/>
</dbReference>
<dbReference type="PANTHER" id="PTHR35273">
    <property type="entry name" value="ALPHA-1,4 POLYGALACTOSAMINIDASE, PUTATIVE (AFU_ORTHOLOGUE AFUA_3G07890)-RELATED"/>
    <property type="match status" value="1"/>
</dbReference>
<dbReference type="PANTHER" id="PTHR35273:SF2">
    <property type="entry name" value="ALPHA-GALACTOSIDASE"/>
    <property type="match status" value="1"/>
</dbReference>
<accession>A0A5N0EC25</accession>
<dbReference type="SUPFAM" id="SSF51445">
    <property type="entry name" value="(Trans)glycosidases"/>
    <property type="match status" value="1"/>
</dbReference>
<dbReference type="AlphaFoldDB" id="A0A5N0EC25"/>
<dbReference type="PROSITE" id="PS51257">
    <property type="entry name" value="PROKAR_LIPOPROTEIN"/>
    <property type="match status" value="1"/>
</dbReference>
<dbReference type="EMBL" id="VXLC01000015">
    <property type="protein sequence ID" value="KAA8885685.1"/>
    <property type="molecule type" value="Genomic_DNA"/>
</dbReference>
<dbReference type="Gene3D" id="3.20.20.70">
    <property type="entry name" value="Aldolase class I"/>
    <property type="match status" value="1"/>
</dbReference>
<evidence type="ECO:0000313" key="3">
    <source>
        <dbReference type="EMBL" id="KAA8885685.1"/>
    </source>
</evidence>